<reference evidence="1 2" key="1">
    <citation type="submission" date="2017-12" db="EMBL/GenBank/DDBJ databases">
        <title>Streptomyces populusis sp. nov., a novel endophytic actinobacterium isolated from stems of Populus adenopoda Maxim.</title>
        <authorList>
            <person name="Wang Z."/>
        </authorList>
    </citation>
    <scope>NUCLEOTIDE SEQUENCE [LARGE SCALE GENOMIC DNA]</scope>
    <source>
        <strain evidence="1 2">A249</strain>
    </source>
</reference>
<protein>
    <submittedName>
        <fullName evidence="1">Transcriptional regulator</fullName>
    </submittedName>
</protein>
<accession>A0A2I0SNJ7</accession>
<organism evidence="1 2">
    <name type="scientific">Streptomyces populi</name>
    <dbReference type="NCBI Taxonomy" id="2058924"/>
    <lineage>
        <taxon>Bacteria</taxon>
        <taxon>Bacillati</taxon>
        <taxon>Actinomycetota</taxon>
        <taxon>Actinomycetes</taxon>
        <taxon>Kitasatosporales</taxon>
        <taxon>Streptomycetaceae</taxon>
        <taxon>Streptomyces</taxon>
    </lineage>
</organism>
<evidence type="ECO:0000313" key="2">
    <source>
        <dbReference type="Proteomes" id="UP000236178"/>
    </source>
</evidence>
<proteinExistence type="predicted"/>
<comment type="caution">
    <text evidence="1">The sequence shown here is derived from an EMBL/GenBank/DDBJ whole genome shotgun (WGS) entry which is preliminary data.</text>
</comment>
<name>A0A2I0SNJ7_9ACTN</name>
<gene>
    <name evidence="1" type="ORF">CW362_18410</name>
</gene>
<evidence type="ECO:0000313" key="1">
    <source>
        <dbReference type="EMBL" id="PKT71484.1"/>
    </source>
</evidence>
<keyword evidence="2" id="KW-1185">Reference proteome</keyword>
<dbReference type="OrthoDB" id="4202786at2"/>
<dbReference type="EMBL" id="PJOS01000033">
    <property type="protein sequence ID" value="PKT71484.1"/>
    <property type="molecule type" value="Genomic_DNA"/>
</dbReference>
<sequence length="158" mass="17062">MRSMEESPHESRGERQALARRVGEYLTNAATAAGYDVRPRAGGRAQLAISIGVSLTTISRTLEGKTLPLPSQLTTWASVLGLDQREMLVNSGMLPPEHGPQPATRRVASVTLTPEEAMDAWGITDLRIRTMLSGNIVQAIELQKDLDADDNRGATARG</sequence>
<dbReference type="Proteomes" id="UP000236178">
    <property type="component" value="Unassembled WGS sequence"/>
</dbReference>
<dbReference type="AlphaFoldDB" id="A0A2I0SNJ7"/>